<evidence type="ECO:0000313" key="2">
    <source>
        <dbReference type="EMBL" id="PVI02541.1"/>
    </source>
</evidence>
<evidence type="ECO:0000256" key="1">
    <source>
        <dbReference type="SAM" id="MobiDB-lite"/>
    </source>
</evidence>
<sequence>MVDGSCSIRCLHTRISQKCPKSTAILPADEAYTFKRFDPTDESRFTRLANEGLSPPSRGQVFLATGLRLKSAALYIDRREALLRGTGETVWARIITHGDGANDVVLRSHGRDLSARDHHQVEFYEPFVYAAPKELHSGNHDAFKALILYAFAKCGHVRRVRDLKDSSVISALIKAVKAVRRKTKFQGGDLAISVPRGNDFPHTKLAAAKKFDPARNKRKRSRRSSTKSSGENLKREEKRSTSVELKEPWEREHSVCEHSNPSQLLKTNSSQENLHEALELAKIEDTEDHHIPLEEGHGAASNREASGGLYVTKPILDTASRSMTRPFTQLMSNQARRISLHGGSSSNLQLGYLPNQNKERARMSYTQRKAVTNPSQKAKYKRGQSTGVPGEGTQDFPIDLTT</sequence>
<dbReference type="AlphaFoldDB" id="A0A2V1DWJ4"/>
<evidence type="ECO:0000313" key="3">
    <source>
        <dbReference type="Proteomes" id="UP000244855"/>
    </source>
</evidence>
<feature type="region of interest" description="Disordered" evidence="1">
    <location>
        <begin position="210"/>
        <end position="270"/>
    </location>
</feature>
<organism evidence="2 3">
    <name type="scientific">Periconia macrospinosa</name>
    <dbReference type="NCBI Taxonomy" id="97972"/>
    <lineage>
        <taxon>Eukaryota</taxon>
        <taxon>Fungi</taxon>
        <taxon>Dikarya</taxon>
        <taxon>Ascomycota</taxon>
        <taxon>Pezizomycotina</taxon>
        <taxon>Dothideomycetes</taxon>
        <taxon>Pleosporomycetidae</taxon>
        <taxon>Pleosporales</taxon>
        <taxon>Massarineae</taxon>
        <taxon>Periconiaceae</taxon>
        <taxon>Periconia</taxon>
    </lineage>
</organism>
<dbReference type="EMBL" id="KZ805342">
    <property type="protein sequence ID" value="PVI02541.1"/>
    <property type="molecule type" value="Genomic_DNA"/>
</dbReference>
<name>A0A2V1DWJ4_9PLEO</name>
<feature type="compositionally biased region" description="Basic and acidic residues" evidence="1">
    <location>
        <begin position="232"/>
        <end position="256"/>
    </location>
</feature>
<reference evidence="2 3" key="1">
    <citation type="journal article" date="2018" name="Sci. Rep.">
        <title>Comparative genomics provides insights into the lifestyle and reveals functional heterogeneity of dark septate endophytic fungi.</title>
        <authorList>
            <person name="Knapp D.G."/>
            <person name="Nemeth J.B."/>
            <person name="Barry K."/>
            <person name="Hainaut M."/>
            <person name="Henrissat B."/>
            <person name="Johnson J."/>
            <person name="Kuo A."/>
            <person name="Lim J.H.P."/>
            <person name="Lipzen A."/>
            <person name="Nolan M."/>
            <person name="Ohm R.A."/>
            <person name="Tamas L."/>
            <person name="Grigoriev I.V."/>
            <person name="Spatafora J.W."/>
            <person name="Nagy L.G."/>
            <person name="Kovacs G.M."/>
        </authorList>
    </citation>
    <scope>NUCLEOTIDE SEQUENCE [LARGE SCALE GENOMIC DNA]</scope>
    <source>
        <strain evidence="2 3">DSE2036</strain>
    </source>
</reference>
<protein>
    <submittedName>
        <fullName evidence="2">Uncharacterized protein</fullName>
    </submittedName>
</protein>
<feature type="region of interest" description="Disordered" evidence="1">
    <location>
        <begin position="361"/>
        <end position="402"/>
    </location>
</feature>
<accession>A0A2V1DWJ4</accession>
<proteinExistence type="predicted"/>
<dbReference type="Proteomes" id="UP000244855">
    <property type="component" value="Unassembled WGS sequence"/>
</dbReference>
<gene>
    <name evidence="2" type="ORF">DM02DRAFT_653520</name>
</gene>
<feature type="compositionally biased region" description="Polar residues" evidence="1">
    <location>
        <begin position="257"/>
        <end position="270"/>
    </location>
</feature>
<feature type="compositionally biased region" description="Polar residues" evidence="1">
    <location>
        <begin position="364"/>
        <end position="376"/>
    </location>
</feature>
<feature type="compositionally biased region" description="Basic residues" evidence="1">
    <location>
        <begin position="216"/>
        <end position="225"/>
    </location>
</feature>
<keyword evidence="3" id="KW-1185">Reference proteome</keyword>